<evidence type="ECO:0000313" key="2">
    <source>
        <dbReference type="Proteomes" id="UP000520767"/>
    </source>
</evidence>
<sequence>MTAELDPFQYKVLHCLEEDDFALSAEEIAMDIFHNDEQPPSDEEERSVHDCLIGLQQRGLATSWQTNIADFGVETVWHSLLTPGRRVFDPGR</sequence>
<reference evidence="1 2" key="1">
    <citation type="submission" date="2020-08" db="EMBL/GenBank/DDBJ databases">
        <title>Genomic Encyclopedia of Type Strains, Phase III (KMG-III): the genomes of soil and plant-associated and newly described type strains.</title>
        <authorList>
            <person name="Whitman W."/>
        </authorList>
    </citation>
    <scope>NUCLEOTIDE SEQUENCE [LARGE SCALE GENOMIC DNA]</scope>
    <source>
        <strain evidence="1 2">CECT 8960</strain>
    </source>
</reference>
<gene>
    <name evidence="1" type="ORF">FHR82_001625</name>
</gene>
<organism evidence="1 2">
    <name type="scientific">Actinophytocola algeriensis</name>
    <dbReference type="NCBI Taxonomy" id="1768010"/>
    <lineage>
        <taxon>Bacteria</taxon>
        <taxon>Bacillati</taxon>
        <taxon>Actinomycetota</taxon>
        <taxon>Actinomycetes</taxon>
        <taxon>Pseudonocardiales</taxon>
        <taxon>Pseudonocardiaceae</taxon>
    </lineage>
</organism>
<evidence type="ECO:0000313" key="1">
    <source>
        <dbReference type="EMBL" id="MBB4905408.1"/>
    </source>
</evidence>
<accession>A0A7W7Q204</accession>
<comment type="caution">
    <text evidence="1">The sequence shown here is derived from an EMBL/GenBank/DDBJ whole genome shotgun (WGS) entry which is preliminary data.</text>
</comment>
<dbReference type="RefSeq" id="WP_184809651.1">
    <property type="nucleotide sequence ID" value="NZ_JACHJQ010000002.1"/>
</dbReference>
<name>A0A7W7Q204_9PSEU</name>
<proteinExistence type="predicted"/>
<keyword evidence="2" id="KW-1185">Reference proteome</keyword>
<dbReference type="Proteomes" id="UP000520767">
    <property type="component" value="Unassembled WGS sequence"/>
</dbReference>
<protein>
    <submittedName>
        <fullName evidence="1">Uncharacterized protein</fullName>
    </submittedName>
</protein>
<dbReference type="EMBL" id="JACHJQ010000002">
    <property type="protein sequence ID" value="MBB4905408.1"/>
    <property type="molecule type" value="Genomic_DNA"/>
</dbReference>
<dbReference type="AlphaFoldDB" id="A0A7W7Q204"/>